<evidence type="ECO:0000256" key="2">
    <source>
        <dbReference type="SAM" id="SignalP"/>
    </source>
</evidence>
<reference evidence="3" key="1">
    <citation type="journal article" date="2021" name="bioRxiv">
        <title>Whole Genome Assembly and Annotation of Northern Wild Rice, Zizania palustris L., Supports a Whole Genome Duplication in the Zizania Genus.</title>
        <authorList>
            <person name="Haas M."/>
            <person name="Kono T."/>
            <person name="Macchietto M."/>
            <person name="Millas R."/>
            <person name="McGilp L."/>
            <person name="Shao M."/>
            <person name="Duquette J."/>
            <person name="Hirsch C.N."/>
            <person name="Kimball J."/>
        </authorList>
    </citation>
    <scope>NUCLEOTIDE SEQUENCE</scope>
    <source>
        <tissue evidence="3">Fresh leaf tissue</tissue>
    </source>
</reference>
<name>A0A8J5SZA6_ZIZPA</name>
<accession>A0A8J5SZA6</accession>
<feature type="signal peptide" evidence="2">
    <location>
        <begin position="1"/>
        <end position="26"/>
    </location>
</feature>
<evidence type="ECO:0000313" key="3">
    <source>
        <dbReference type="EMBL" id="KAG8074032.1"/>
    </source>
</evidence>
<keyword evidence="2" id="KW-0732">Signal</keyword>
<feature type="chain" id="PRO_5035253928" evidence="2">
    <location>
        <begin position="27"/>
        <end position="138"/>
    </location>
</feature>
<gene>
    <name evidence="3" type="ORF">GUJ93_ZPchr0006g43547</name>
</gene>
<comment type="caution">
    <text evidence="3">The sequence shown here is derived from an EMBL/GenBank/DDBJ whole genome shotgun (WGS) entry which is preliminary data.</text>
</comment>
<proteinExistence type="predicted"/>
<evidence type="ECO:0000313" key="4">
    <source>
        <dbReference type="Proteomes" id="UP000729402"/>
    </source>
</evidence>
<dbReference type="Proteomes" id="UP000729402">
    <property type="component" value="Unassembled WGS sequence"/>
</dbReference>
<organism evidence="3 4">
    <name type="scientific">Zizania palustris</name>
    <name type="common">Northern wild rice</name>
    <dbReference type="NCBI Taxonomy" id="103762"/>
    <lineage>
        <taxon>Eukaryota</taxon>
        <taxon>Viridiplantae</taxon>
        <taxon>Streptophyta</taxon>
        <taxon>Embryophyta</taxon>
        <taxon>Tracheophyta</taxon>
        <taxon>Spermatophyta</taxon>
        <taxon>Magnoliopsida</taxon>
        <taxon>Liliopsida</taxon>
        <taxon>Poales</taxon>
        <taxon>Poaceae</taxon>
        <taxon>BOP clade</taxon>
        <taxon>Oryzoideae</taxon>
        <taxon>Oryzeae</taxon>
        <taxon>Zizaniinae</taxon>
        <taxon>Zizania</taxon>
    </lineage>
</organism>
<feature type="region of interest" description="Disordered" evidence="1">
    <location>
        <begin position="65"/>
        <end position="115"/>
    </location>
</feature>
<dbReference type="EMBL" id="JAAALK010000283">
    <property type="protein sequence ID" value="KAG8074032.1"/>
    <property type="molecule type" value="Genomic_DNA"/>
</dbReference>
<evidence type="ECO:0000256" key="1">
    <source>
        <dbReference type="SAM" id="MobiDB-lite"/>
    </source>
</evidence>
<sequence>MGRNCLAYRHAWWFFHVMQWEFQATGATGQMYNVTAATWGDQAGRGCWWAAISTPACCIQAVGGALRASPRQRSEAPRAAPGSGRRPRTLRGGGGEGRGRQACAGVGSSHGKTAGRAVEAWRSLARVAGASGGVGGRR</sequence>
<dbReference type="AlphaFoldDB" id="A0A8J5SZA6"/>
<reference evidence="3" key="2">
    <citation type="submission" date="2021-02" db="EMBL/GenBank/DDBJ databases">
        <authorList>
            <person name="Kimball J.A."/>
            <person name="Haas M.W."/>
            <person name="Macchietto M."/>
            <person name="Kono T."/>
            <person name="Duquette J."/>
            <person name="Shao M."/>
        </authorList>
    </citation>
    <scope>NUCLEOTIDE SEQUENCE</scope>
    <source>
        <tissue evidence="3">Fresh leaf tissue</tissue>
    </source>
</reference>
<protein>
    <submittedName>
        <fullName evidence="3">Uncharacterized protein</fullName>
    </submittedName>
</protein>
<keyword evidence="4" id="KW-1185">Reference proteome</keyword>